<feature type="compositionally biased region" description="Polar residues" evidence="1">
    <location>
        <begin position="50"/>
        <end position="65"/>
    </location>
</feature>
<evidence type="ECO:0000256" key="1">
    <source>
        <dbReference type="SAM" id="MobiDB-lite"/>
    </source>
</evidence>
<dbReference type="AlphaFoldDB" id="A0A380FE32"/>
<dbReference type="EMBL" id="UHDK01000001">
    <property type="protein sequence ID" value="SUM32502.1"/>
    <property type="molecule type" value="Genomic_DNA"/>
</dbReference>
<gene>
    <name evidence="2" type="ORF">NCTC12195_01948</name>
</gene>
<evidence type="ECO:0000313" key="3">
    <source>
        <dbReference type="Proteomes" id="UP000255277"/>
    </source>
</evidence>
<dbReference type="Proteomes" id="UP000255277">
    <property type="component" value="Unassembled WGS sequence"/>
</dbReference>
<proteinExistence type="predicted"/>
<organism evidence="2 3">
    <name type="scientific">Staphylococcus gallinarum</name>
    <dbReference type="NCBI Taxonomy" id="1293"/>
    <lineage>
        <taxon>Bacteria</taxon>
        <taxon>Bacillati</taxon>
        <taxon>Bacillota</taxon>
        <taxon>Bacilli</taxon>
        <taxon>Bacillales</taxon>
        <taxon>Staphylococcaceae</taxon>
        <taxon>Staphylococcus</taxon>
    </lineage>
</organism>
<evidence type="ECO:0000313" key="2">
    <source>
        <dbReference type="EMBL" id="SUM32502.1"/>
    </source>
</evidence>
<name>A0A380FE32_STAGA</name>
<sequence>MFARKDKVETVPGYYADEPYDAYERYERPERQKNEGHYSEPVEPVREEPQSNTGTTQEQQGSADNQLRRGGYSSDVAQKVNASKWRFRRRASSVI</sequence>
<feature type="region of interest" description="Disordered" evidence="1">
    <location>
        <begin position="1"/>
        <end position="79"/>
    </location>
</feature>
<accession>A0A380FE32</accession>
<protein>
    <submittedName>
        <fullName evidence="2">Uncharacterized protein</fullName>
    </submittedName>
</protein>
<feature type="compositionally biased region" description="Basic and acidic residues" evidence="1">
    <location>
        <begin position="22"/>
        <end position="49"/>
    </location>
</feature>
<reference evidence="2 3" key="1">
    <citation type="submission" date="2018-06" db="EMBL/GenBank/DDBJ databases">
        <authorList>
            <consortium name="Pathogen Informatics"/>
            <person name="Doyle S."/>
        </authorList>
    </citation>
    <scope>NUCLEOTIDE SEQUENCE [LARGE SCALE GENOMIC DNA]</scope>
    <source>
        <strain evidence="2 3">NCTC12195</strain>
    </source>
</reference>